<protein>
    <submittedName>
        <fullName evidence="2">Uncharacterized protein</fullName>
    </submittedName>
</protein>
<accession>A0A0P1MWZ4</accession>
<evidence type="ECO:0000313" key="1">
    <source>
        <dbReference type="EMBL" id="CUS83846.1"/>
    </source>
</evidence>
<organism evidence="2 3">
    <name type="scientific">Candidatus Kryptonium thompsonii</name>
    <dbReference type="NCBI Taxonomy" id="1633631"/>
    <lineage>
        <taxon>Bacteria</taxon>
        <taxon>Pseudomonadati</taxon>
        <taxon>Candidatus Kryptoniota</taxon>
        <taxon>Candidatus Kryptonium</taxon>
    </lineage>
</organism>
<accession>A0A0P1M086</accession>
<accession>A0A0P1MA74</accession>
<evidence type="ECO:0000313" key="2">
    <source>
        <dbReference type="EMBL" id="CUU00638.1"/>
    </source>
</evidence>
<gene>
    <name evidence="2" type="ORF">JGI4_00039</name>
    <name evidence="1" type="ORF">JGI8_00740</name>
</gene>
<accession>A0A0P1M326</accession>
<accession>A0A0P1LAF7</accession>
<evidence type="ECO:0000313" key="4">
    <source>
        <dbReference type="Proteomes" id="UP000182200"/>
    </source>
</evidence>
<accession>A0A0P1P4E9</accession>
<dbReference type="Proteomes" id="UP000182200">
    <property type="component" value="Unassembled WGS sequence"/>
</dbReference>
<accession>A0A0P1NZX2</accession>
<dbReference type="OrthoDB" id="9905876at2"/>
<reference evidence="1 4" key="2">
    <citation type="submission" date="2015-11" db="EMBL/GenBank/DDBJ databases">
        <authorList>
            <person name="Varghese N."/>
        </authorList>
    </citation>
    <scope>NUCLEOTIDE SEQUENCE [LARGE SCALE GENOMIC DNA]</scope>
    <source>
        <strain evidence="1 4">JGI-8</strain>
    </source>
</reference>
<dbReference type="Proteomes" id="UP000182011">
    <property type="component" value="Unassembled WGS sequence"/>
</dbReference>
<dbReference type="AlphaFoldDB" id="A0A0P1LAF7"/>
<accession>A0A0N7MNR1</accession>
<proteinExistence type="predicted"/>
<keyword evidence="4" id="KW-1185">Reference proteome</keyword>
<evidence type="ECO:0000313" key="3">
    <source>
        <dbReference type="Proteomes" id="UP000182011"/>
    </source>
</evidence>
<accession>A0A0P1LPG9</accession>
<sequence>MSKEKIKELGVVSHIQVVLENGQRVVKDRALFEVRFGKMLVDSVSADKIQIFLCRGETFEIESQNFFICVEAKDIEMPSNFLMKIGDVIFEVEKINDMELTVKRIIKGGFVKSGNKVMIVKF</sequence>
<dbReference type="EMBL" id="CZVI01000007">
    <property type="protein sequence ID" value="CUS83846.1"/>
    <property type="molecule type" value="Genomic_DNA"/>
</dbReference>
<accession>A0A0N7MSR9</accession>
<dbReference type="RefSeq" id="WP_047134841.1">
    <property type="nucleotide sequence ID" value="NZ_CZVI01000007.1"/>
</dbReference>
<name>A0A0P1LAF7_9BACT</name>
<dbReference type="EMBL" id="FAOP01000001">
    <property type="protein sequence ID" value="CUU00638.1"/>
    <property type="molecule type" value="Genomic_DNA"/>
</dbReference>
<accession>A0A0S4MNH3</accession>
<reference evidence="2 3" key="1">
    <citation type="submission" date="2015-11" db="EMBL/GenBank/DDBJ databases">
        <authorList>
            <person name="Zhang Y."/>
            <person name="Guo Z."/>
        </authorList>
    </citation>
    <scope>NUCLEOTIDE SEQUENCE [LARGE SCALE GENOMIC DNA]</scope>
    <source>
        <strain evidence="2">JGI-4</strain>
    </source>
</reference>